<dbReference type="EMBL" id="JABZTM010000014">
    <property type="protein sequence ID" value="MBF1446192.1"/>
    <property type="molecule type" value="Genomic_DNA"/>
</dbReference>
<evidence type="ECO:0000313" key="10">
    <source>
        <dbReference type="Proteomes" id="UP000787419"/>
    </source>
</evidence>
<dbReference type="GO" id="GO:0016780">
    <property type="term" value="F:phosphotransferase activity, for other substituted phosphate groups"/>
    <property type="evidence" value="ECO:0007669"/>
    <property type="project" value="InterPro"/>
</dbReference>
<keyword evidence="2" id="KW-1003">Cell membrane</keyword>
<comment type="caution">
    <text evidence="9">The sequence shown here is derived from an EMBL/GenBank/DDBJ whole genome shotgun (WGS) entry which is preliminary data.</text>
</comment>
<gene>
    <name evidence="9" type="ORF">HXN55_02205</name>
</gene>
<dbReference type="CDD" id="cd06853">
    <property type="entry name" value="GT_WecA_like"/>
    <property type="match status" value="1"/>
</dbReference>
<feature type="transmembrane region" description="Helical" evidence="8">
    <location>
        <begin position="117"/>
        <end position="134"/>
    </location>
</feature>
<feature type="transmembrane region" description="Helical" evidence="8">
    <location>
        <begin position="314"/>
        <end position="333"/>
    </location>
</feature>
<keyword evidence="6 8" id="KW-0472">Membrane</keyword>
<proteinExistence type="predicted"/>
<dbReference type="AlphaFoldDB" id="A0A9D6AAB1"/>
<evidence type="ECO:0000256" key="8">
    <source>
        <dbReference type="SAM" id="Phobius"/>
    </source>
</evidence>
<feature type="transmembrane region" description="Helical" evidence="8">
    <location>
        <begin position="339"/>
        <end position="361"/>
    </location>
</feature>
<evidence type="ECO:0000256" key="6">
    <source>
        <dbReference type="ARBA" id="ARBA00023136"/>
    </source>
</evidence>
<evidence type="ECO:0000256" key="4">
    <source>
        <dbReference type="ARBA" id="ARBA00022692"/>
    </source>
</evidence>
<feature type="transmembrane region" description="Helical" evidence="8">
    <location>
        <begin position="50"/>
        <end position="76"/>
    </location>
</feature>
<feature type="transmembrane region" description="Helical" evidence="8">
    <location>
        <begin position="6"/>
        <end position="29"/>
    </location>
</feature>
<dbReference type="InterPro" id="IPR000715">
    <property type="entry name" value="Glycosyl_transferase_4"/>
</dbReference>
<dbReference type="GO" id="GO:0046872">
    <property type="term" value="F:metal ion binding"/>
    <property type="evidence" value="ECO:0007669"/>
    <property type="project" value="UniProtKB-KW"/>
</dbReference>
<evidence type="ECO:0000256" key="2">
    <source>
        <dbReference type="ARBA" id="ARBA00022475"/>
    </source>
</evidence>
<dbReference type="GO" id="GO:0044038">
    <property type="term" value="P:cell wall macromolecule biosynthetic process"/>
    <property type="evidence" value="ECO:0007669"/>
    <property type="project" value="TreeGrafter"/>
</dbReference>
<feature type="binding site" evidence="7">
    <location>
        <position position="232"/>
    </location>
    <ligand>
        <name>Mg(2+)</name>
        <dbReference type="ChEBI" id="CHEBI:18420"/>
    </ligand>
</feature>
<dbReference type="PANTHER" id="PTHR22926:SF3">
    <property type="entry name" value="UNDECAPRENYL-PHOSPHATE ALPHA-N-ACETYLGLUCOSAMINYL 1-PHOSPHATE TRANSFERASE"/>
    <property type="match status" value="1"/>
</dbReference>
<protein>
    <submittedName>
        <fullName evidence="9">Undecaprenyl/decaprenyl-phosphate alpha-N-acetylglucosaminyl 1-phosphate transferase</fullName>
    </submittedName>
</protein>
<dbReference type="GO" id="GO:0009103">
    <property type="term" value="P:lipopolysaccharide biosynthetic process"/>
    <property type="evidence" value="ECO:0007669"/>
    <property type="project" value="TreeGrafter"/>
</dbReference>
<evidence type="ECO:0000256" key="1">
    <source>
        <dbReference type="ARBA" id="ARBA00004651"/>
    </source>
</evidence>
<reference evidence="9" key="1">
    <citation type="submission" date="2020-04" db="EMBL/GenBank/DDBJ databases">
        <title>Deep metagenomics examines the oral microbiome during advanced dental caries in children, revealing novel taxa and co-occurrences with host molecules.</title>
        <authorList>
            <person name="Baker J.L."/>
            <person name="Morton J.T."/>
            <person name="Dinis M."/>
            <person name="Alvarez R."/>
            <person name="Tran N.C."/>
            <person name="Knight R."/>
            <person name="Edlund A."/>
        </authorList>
    </citation>
    <scope>NUCLEOTIDE SEQUENCE</scope>
    <source>
        <strain evidence="9">JCVI_32_bin.50</strain>
    </source>
</reference>
<keyword evidence="7" id="KW-0460">Magnesium</keyword>
<sequence>MNIYIYIVVSLIAFSLSITCGFAFIPRILNFCKNRNLYDIPDSRKVHRQAIPRLGGVSFLPSMLAATIVALLVWSFAYNGKKIEISPWTTYFAVGLAVIYVTGLIDDIFGVKARKKFIVQIFVSSLLPISWLFINNLYGFMGIHSISFWVGAPLTVFILVFIMNAINLIDGIDGLSASLSFIALGGFFYCFLIEGMWIYCILIAGLMGVLVPFLYYNIFGKLEKNRKIFMGDSGSLTLGYILGVLLVKFCMVNPNVMAYRKGSILFSITLLIIPIFDVCRVIIVRIMHGHGIFHPDKNHIHHKFMRAGLTQHQALIAILTLAIAFIILNTMLFCWVSPTIIILIDIALFVLLNVSVLNPIIKRNNKQPFQEDK</sequence>
<dbReference type="InterPro" id="IPR018480">
    <property type="entry name" value="PNAcMuramoyl-5peptid_Trfase_CS"/>
</dbReference>
<keyword evidence="3 9" id="KW-0808">Transferase</keyword>
<evidence type="ECO:0000256" key="3">
    <source>
        <dbReference type="ARBA" id="ARBA00022679"/>
    </source>
</evidence>
<organism evidence="9 10">
    <name type="scientific">Prevotella nigrescens</name>
    <dbReference type="NCBI Taxonomy" id="28133"/>
    <lineage>
        <taxon>Bacteria</taxon>
        <taxon>Pseudomonadati</taxon>
        <taxon>Bacteroidota</taxon>
        <taxon>Bacteroidia</taxon>
        <taxon>Bacteroidales</taxon>
        <taxon>Prevotellaceae</taxon>
        <taxon>Prevotella</taxon>
    </lineage>
</organism>
<comment type="subcellular location">
    <subcellularLocation>
        <location evidence="1">Cell membrane</location>
        <topology evidence="1">Multi-pass membrane protein</topology>
    </subcellularLocation>
</comment>
<dbReference type="PANTHER" id="PTHR22926">
    <property type="entry name" value="PHOSPHO-N-ACETYLMURAMOYL-PENTAPEPTIDE-TRANSFERASE"/>
    <property type="match status" value="1"/>
</dbReference>
<feature type="transmembrane region" description="Helical" evidence="8">
    <location>
        <begin position="146"/>
        <end position="165"/>
    </location>
</feature>
<keyword evidence="7" id="KW-0479">Metal-binding</keyword>
<evidence type="ECO:0000313" key="9">
    <source>
        <dbReference type="EMBL" id="MBF1446192.1"/>
    </source>
</evidence>
<dbReference type="GO" id="GO:0071555">
    <property type="term" value="P:cell wall organization"/>
    <property type="evidence" value="ECO:0007669"/>
    <property type="project" value="TreeGrafter"/>
</dbReference>
<keyword evidence="4 8" id="KW-0812">Transmembrane</keyword>
<dbReference type="Proteomes" id="UP000787419">
    <property type="component" value="Unassembled WGS sequence"/>
</dbReference>
<dbReference type="Pfam" id="PF00953">
    <property type="entry name" value="Glycos_transf_4"/>
    <property type="match status" value="1"/>
</dbReference>
<name>A0A9D6AAB1_9BACT</name>
<feature type="transmembrane region" description="Helical" evidence="8">
    <location>
        <begin position="88"/>
        <end position="105"/>
    </location>
</feature>
<keyword evidence="5 8" id="KW-1133">Transmembrane helix</keyword>
<dbReference type="PROSITE" id="PS01348">
    <property type="entry name" value="MRAY_2"/>
    <property type="match status" value="1"/>
</dbReference>
<feature type="transmembrane region" description="Helical" evidence="8">
    <location>
        <begin position="172"/>
        <end position="190"/>
    </location>
</feature>
<evidence type="ECO:0000256" key="5">
    <source>
        <dbReference type="ARBA" id="ARBA00022989"/>
    </source>
</evidence>
<feature type="transmembrane region" description="Helical" evidence="8">
    <location>
        <begin position="196"/>
        <end position="216"/>
    </location>
</feature>
<comment type="cofactor">
    <cofactor evidence="7">
        <name>Mg(2+)</name>
        <dbReference type="ChEBI" id="CHEBI:18420"/>
    </cofactor>
</comment>
<accession>A0A9D6AAB1</accession>
<dbReference type="RefSeq" id="WP_278489166.1">
    <property type="nucleotide sequence ID" value="NZ_JABZTM010000014.1"/>
</dbReference>
<dbReference type="GO" id="GO:0005886">
    <property type="term" value="C:plasma membrane"/>
    <property type="evidence" value="ECO:0007669"/>
    <property type="project" value="UniProtKB-SubCell"/>
</dbReference>
<evidence type="ECO:0000256" key="7">
    <source>
        <dbReference type="PIRSR" id="PIRSR600715-1"/>
    </source>
</evidence>
<feature type="transmembrane region" description="Helical" evidence="8">
    <location>
        <begin position="264"/>
        <end position="283"/>
    </location>
</feature>
<feature type="binding site" evidence="7">
    <location>
        <position position="167"/>
    </location>
    <ligand>
        <name>Mg(2+)</name>
        <dbReference type="ChEBI" id="CHEBI:18420"/>
    </ligand>
</feature>